<keyword evidence="2" id="KW-1185">Reference proteome</keyword>
<organism evidence="1 2">
    <name type="scientific">Nematostella vectensis</name>
    <name type="common">Starlet sea anemone</name>
    <dbReference type="NCBI Taxonomy" id="45351"/>
    <lineage>
        <taxon>Eukaryota</taxon>
        <taxon>Metazoa</taxon>
        <taxon>Cnidaria</taxon>
        <taxon>Anthozoa</taxon>
        <taxon>Hexacorallia</taxon>
        <taxon>Actiniaria</taxon>
        <taxon>Edwardsiidae</taxon>
        <taxon>Nematostella</taxon>
    </lineage>
</organism>
<name>A7SK56_NEMVE</name>
<gene>
    <name evidence="1" type="ORF">NEMVEDRAFT_v1g213516</name>
</gene>
<evidence type="ECO:0000313" key="2">
    <source>
        <dbReference type="Proteomes" id="UP000001593"/>
    </source>
</evidence>
<evidence type="ECO:0000313" key="1">
    <source>
        <dbReference type="EMBL" id="EDO35899.1"/>
    </source>
</evidence>
<dbReference type="AlphaFoldDB" id="A7SK56"/>
<protein>
    <recommendedName>
        <fullName evidence="3">Apple domain-containing protein</fullName>
    </recommendedName>
</protein>
<dbReference type="Proteomes" id="UP000001593">
    <property type="component" value="Unassembled WGS sequence"/>
</dbReference>
<sequence length="475" mass="52709">MPSLRFNSSAPSNIVNVTSLENCVFECVGTEGCKAANVGKMKNAENKFPCELFTTISLYNQPSLVNDENFDVIKFAMFLKNGREDAGEGEAFKYLGDLVKFLKKGREDAGEGEAFKYLGDLVKFLKNGREDAGEGEAFKYLGDLVKSSRKFLKKGREDAGEGEAFKYLGDLVKSLKNGREDAGEGEAFKYLGDLVKSLKNGREDAGEGEAFKYLGDLVKSLKNGREDAGEGEAFKYLGDLVKSLKNGREDAGEGEAFKYLGDLVKSLKNGWTMVFKVESGASAPGAANLWVESQVQRENDTEVLTVIKTTSEHYKNRIVNNWETFDPKEVLMVVYKNGVPDLQLRFNAKGSDRVNWYEKTRLLSSPWTDLMSGSASVIEFNLVGWCNPVHPRRCRMFYTMSQTGGCPTDTGWLMVTEKGCSEYETDKPYNTILYSMKVSLKVSFAAGRSTVFISPYMLPIVLVSCAEGRIPGNSW</sequence>
<reference evidence="1 2" key="1">
    <citation type="journal article" date="2007" name="Science">
        <title>Sea anemone genome reveals ancestral eumetazoan gene repertoire and genomic organization.</title>
        <authorList>
            <person name="Putnam N.H."/>
            <person name="Srivastava M."/>
            <person name="Hellsten U."/>
            <person name="Dirks B."/>
            <person name="Chapman J."/>
            <person name="Salamov A."/>
            <person name="Terry A."/>
            <person name="Shapiro H."/>
            <person name="Lindquist E."/>
            <person name="Kapitonov V.V."/>
            <person name="Jurka J."/>
            <person name="Genikhovich G."/>
            <person name="Grigoriev I.V."/>
            <person name="Lucas S.M."/>
            <person name="Steele R.E."/>
            <person name="Finnerty J.R."/>
            <person name="Technau U."/>
            <person name="Martindale M.Q."/>
            <person name="Rokhsar D.S."/>
        </authorList>
    </citation>
    <scope>NUCLEOTIDE SEQUENCE [LARGE SCALE GENOMIC DNA]</scope>
    <source>
        <strain evidence="2">CH2 X CH6</strain>
    </source>
</reference>
<evidence type="ECO:0008006" key="3">
    <source>
        <dbReference type="Google" id="ProtNLM"/>
    </source>
</evidence>
<proteinExistence type="predicted"/>
<dbReference type="InParanoid" id="A7SK56"/>
<dbReference type="HOGENOM" id="CLU_575283_0_0_1"/>
<dbReference type="EMBL" id="DS469684">
    <property type="protein sequence ID" value="EDO35899.1"/>
    <property type="molecule type" value="Genomic_DNA"/>
</dbReference>
<accession>A7SK56</accession>